<keyword evidence="1" id="KW-0472">Membrane</keyword>
<feature type="transmembrane region" description="Helical" evidence="1">
    <location>
        <begin position="37"/>
        <end position="59"/>
    </location>
</feature>
<comment type="caution">
    <text evidence="2">The sequence shown here is derived from an EMBL/GenBank/DDBJ whole genome shotgun (WGS) entry which is preliminary data.</text>
</comment>
<proteinExistence type="predicted"/>
<protein>
    <submittedName>
        <fullName evidence="2">Uncharacterized protein</fullName>
    </submittedName>
</protein>
<accession>A0A0F9RK50</accession>
<dbReference type="EMBL" id="LAZR01000826">
    <property type="protein sequence ID" value="KKN56925.1"/>
    <property type="molecule type" value="Genomic_DNA"/>
</dbReference>
<gene>
    <name evidence="2" type="ORF">LCGC14_0567170</name>
</gene>
<sequence length="61" mass="6857">MNNMPKKPETHEEQTSVLWDVMCNHVMSKLKTQDIKLNFVLGFMGLVLVLIGLILAFIIGG</sequence>
<organism evidence="2">
    <name type="scientific">marine sediment metagenome</name>
    <dbReference type="NCBI Taxonomy" id="412755"/>
    <lineage>
        <taxon>unclassified sequences</taxon>
        <taxon>metagenomes</taxon>
        <taxon>ecological metagenomes</taxon>
    </lineage>
</organism>
<name>A0A0F9RK50_9ZZZZ</name>
<keyword evidence="1" id="KW-0812">Transmembrane</keyword>
<dbReference type="AlphaFoldDB" id="A0A0F9RK50"/>
<evidence type="ECO:0000256" key="1">
    <source>
        <dbReference type="SAM" id="Phobius"/>
    </source>
</evidence>
<reference evidence="2" key="1">
    <citation type="journal article" date="2015" name="Nature">
        <title>Complex archaea that bridge the gap between prokaryotes and eukaryotes.</title>
        <authorList>
            <person name="Spang A."/>
            <person name="Saw J.H."/>
            <person name="Jorgensen S.L."/>
            <person name="Zaremba-Niedzwiedzka K."/>
            <person name="Martijn J."/>
            <person name="Lind A.E."/>
            <person name="van Eijk R."/>
            <person name="Schleper C."/>
            <person name="Guy L."/>
            <person name="Ettema T.J."/>
        </authorList>
    </citation>
    <scope>NUCLEOTIDE SEQUENCE</scope>
</reference>
<evidence type="ECO:0000313" key="2">
    <source>
        <dbReference type="EMBL" id="KKN56925.1"/>
    </source>
</evidence>
<keyword evidence="1" id="KW-1133">Transmembrane helix</keyword>